<evidence type="ECO:0000313" key="10">
    <source>
        <dbReference type="EMBL" id="KAE9167793.1"/>
    </source>
</evidence>
<evidence type="ECO:0000256" key="4">
    <source>
        <dbReference type="ARBA" id="ARBA00022801"/>
    </source>
</evidence>
<evidence type="ECO:0000256" key="6">
    <source>
        <dbReference type="ARBA" id="ARBA00022908"/>
    </source>
</evidence>
<keyword evidence="5" id="KW-0460">Magnesium</keyword>
<sequence>MFAMAKMCDGLPSLARGDDSAVGVCGGCAQDKMTTSPFARKSGSEVKTRYPLEVVHTDVMGPMKPKSRGALYVLTFIDDYNRFVYLYVFDRFREFKALAEMQTGYNSSAFAAITAKNTLASGSINSVRRVGSYICSGATHSANLTLVQPALSGYIQVGHIAVWSPFILGSSPIG</sequence>
<evidence type="ECO:0000256" key="2">
    <source>
        <dbReference type="ARBA" id="ARBA00022723"/>
    </source>
</evidence>
<keyword evidence="9" id="KW-0233">DNA recombination</keyword>
<evidence type="ECO:0000256" key="8">
    <source>
        <dbReference type="ARBA" id="ARBA00022932"/>
    </source>
</evidence>
<dbReference type="PANTHER" id="PTHR42648:SF11">
    <property type="entry name" value="TRANSPOSON TY4-P GAG-POL POLYPROTEIN"/>
    <property type="match status" value="1"/>
</dbReference>
<dbReference type="InterPro" id="IPR012337">
    <property type="entry name" value="RNaseH-like_sf"/>
</dbReference>
<dbReference type="SUPFAM" id="SSF53098">
    <property type="entry name" value="Ribonuclease H-like"/>
    <property type="match status" value="1"/>
</dbReference>
<keyword evidence="7" id="KW-0695">RNA-directed DNA polymerase</keyword>
<evidence type="ECO:0008006" key="12">
    <source>
        <dbReference type="Google" id="ProtNLM"/>
    </source>
</evidence>
<accession>A0A6G0MHU8</accession>
<evidence type="ECO:0000256" key="3">
    <source>
        <dbReference type="ARBA" id="ARBA00022759"/>
    </source>
</evidence>
<dbReference type="GO" id="GO:0016787">
    <property type="term" value="F:hydrolase activity"/>
    <property type="evidence" value="ECO:0007669"/>
    <property type="project" value="UniProtKB-KW"/>
</dbReference>
<reference evidence="10 11" key="1">
    <citation type="submission" date="2018-09" db="EMBL/GenBank/DDBJ databases">
        <title>Genomic investigation of the strawberry pathogen Phytophthora fragariae indicates pathogenicity is determined by transcriptional variation in three key races.</title>
        <authorList>
            <person name="Adams T.M."/>
            <person name="Armitage A.D."/>
            <person name="Sobczyk M.K."/>
            <person name="Bates H.J."/>
            <person name="Dunwell J.M."/>
            <person name="Nellist C.F."/>
            <person name="Harrison R.J."/>
        </authorList>
    </citation>
    <scope>NUCLEOTIDE SEQUENCE [LARGE SCALE GENOMIC DNA]</scope>
    <source>
        <strain evidence="10 11">BC-23</strain>
    </source>
</reference>
<keyword evidence="8" id="KW-0239">DNA-directed DNA polymerase</keyword>
<dbReference type="Gene3D" id="3.30.420.10">
    <property type="entry name" value="Ribonuclease H-like superfamily/Ribonuclease H"/>
    <property type="match status" value="1"/>
</dbReference>
<keyword evidence="4" id="KW-0378">Hydrolase</keyword>
<dbReference type="GO" id="GO:0004519">
    <property type="term" value="F:endonuclease activity"/>
    <property type="evidence" value="ECO:0007669"/>
    <property type="project" value="UniProtKB-KW"/>
</dbReference>
<dbReference type="GO" id="GO:0046872">
    <property type="term" value="F:metal ion binding"/>
    <property type="evidence" value="ECO:0007669"/>
    <property type="project" value="UniProtKB-KW"/>
</dbReference>
<dbReference type="Proteomes" id="UP000476176">
    <property type="component" value="Unassembled WGS sequence"/>
</dbReference>
<organism evidence="10 11">
    <name type="scientific">Phytophthora fragariae</name>
    <dbReference type="NCBI Taxonomy" id="53985"/>
    <lineage>
        <taxon>Eukaryota</taxon>
        <taxon>Sar</taxon>
        <taxon>Stramenopiles</taxon>
        <taxon>Oomycota</taxon>
        <taxon>Peronosporomycetes</taxon>
        <taxon>Peronosporales</taxon>
        <taxon>Peronosporaceae</taxon>
        <taxon>Phytophthora</taxon>
    </lineage>
</organism>
<gene>
    <name evidence="10" type="ORF">PF004_g28706</name>
</gene>
<dbReference type="GO" id="GO:0006310">
    <property type="term" value="P:DNA recombination"/>
    <property type="evidence" value="ECO:0007669"/>
    <property type="project" value="UniProtKB-KW"/>
</dbReference>
<dbReference type="EMBL" id="QXGC01004779">
    <property type="protein sequence ID" value="KAE9167793.1"/>
    <property type="molecule type" value="Genomic_DNA"/>
</dbReference>
<dbReference type="InterPro" id="IPR039537">
    <property type="entry name" value="Retrotran_Ty1/copia-like"/>
</dbReference>
<comment type="caution">
    <text evidence="10">The sequence shown here is derived from an EMBL/GenBank/DDBJ whole genome shotgun (WGS) entry which is preliminary data.</text>
</comment>
<dbReference type="GO" id="GO:0003887">
    <property type="term" value="F:DNA-directed DNA polymerase activity"/>
    <property type="evidence" value="ECO:0007669"/>
    <property type="project" value="UniProtKB-KW"/>
</dbReference>
<evidence type="ECO:0000256" key="1">
    <source>
        <dbReference type="ARBA" id="ARBA00022722"/>
    </source>
</evidence>
<evidence type="ECO:0000313" key="11">
    <source>
        <dbReference type="Proteomes" id="UP000476176"/>
    </source>
</evidence>
<dbReference type="GO" id="GO:0003964">
    <property type="term" value="F:RNA-directed DNA polymerase activity"/>
    <property type="evidence" value="ECO:0007669"/>
    <property type="project" value="UniProtKB-KW"/>
</dbReference>
<proteinExistence type="predicted"/>
<protein>
    <recommendedName>
        <fullName evidence="12">Integrase catalytic domain-containing protein</fullName>
    </recommendedName>
</protein>
<dbReference type="GO" id="GO:0015074">
    <property type="term" value="P:DNA integration"/>
    <property type="evidence" value="ECO:0007669"/>
    <property type="project" value="UniProtKB-KW"/>
</dbReference>
<keyword evidence="8" id="KW-0808">Transferase</keyword>
<keyword evidence="8" id="KW-0548">Nucleotidyltransferase</keyword>
<keyword evidence="2" id="KW-0479">Metal-binding</keyword>
<name>A0A6G0MHU8_9STRA</name>
<dbReference type="AlphaFoldDB" id="A0A6G0MHU8"/>
<evidence type="ECO:0000256" key="5">
    <source>
        <dbReference type="ARBA" id="ARBA00022842"/>
    </source>
</evidence>
<dbReference type="PANTHER" id="PTHR42648">
    <property type="entry name" value="TRANSPOSASE, PUTATIVE-RELATED"/>
    <property type="match status" value="1"/>
</dbReference>
<dbReference type="InterPro" id="IPR036397">
    <property type="entry name" value="RNaseH_sf"/>
</dbReference>
<evidence type="ECO:0000256" key="9">
    <source>
        <dbReference type="ARBA" id="ARBA00023172"/>
    </source>
</evidence>
<keyword evidence="1" id="KW-0540">Nuclease</keyword>
<keyword evidence="3" id="KW-0255">Endonuclease</keyword>
<dbReference type="GO" id="GO:0003676">
    <property type="term" value="F:nucleic acid binding"/>
    <property type="evidence" value="ECO:0007669"/>
    <property type="project" value="InterPro"/>
</dbReference>
<keyword evidence="6" id="KW-0229">DNA integration</keyword>
<evidence type="ECO:0000256" key="7">
    <source>
        <dbReference type="ARBA" id="ARBA00022918"/>
    </source>
</evidence>